<accession>A0A8J2S6U8</accession>
<organism evidence="3 4">
    <name type="scientific">Pelagomonas calceolata</name>
    <dbReference type="NCBI Taxonomy" id="35677"/>
    <lineage>
        <taxon>Eukaryota</taxon>
        <taxon>Sar</taxon>
        <taxon>Stramenopiles</taxon>
        <taxon>Ochrophyta</taxon>
        <taxon>Pelagophyceae</taxon>
        <taxon>Pelagomonadales</taxon>
        <taxon>Pelagomonadaceae</taxon>
        <taxon>Pelagomonas</taxon>
    </lineage>
</organism>
<dbReference type="AlphaFoldDB" id="A0A8J2S6U8"/>
<dbReference type="OrthoDB" id="3038484at2759"/>
<feature type="compositionally biased region" description="Polar residues" evidence="1">
    <location>
        <begin position="266"/>
        <end position="275"/>
    </location>
</feature>
<reference evidence="3" key="1">
    <citation type="submission" date="2021-11" db="EMBL/GenBank/DDBJ databases">
        <authorList>
            <consortium name="Genoscope - CEA"/>
            <person name="William W."/>
        </authorList>
    </citation>
    <scope>NUCLEOTIDE SEQUENCE</scope>
</reference>
<dbReference type="SUPFAM" id="SSF48452">
    <property type="entry name" value="TPR-like"/>
    <property type="match status" value="1"/>
</dbReference>
<name>A0A8J2S6U8_9STRA</name>
<evidence type="ECO:0008006" key="5">
    <source>
        <dbReference type="Google" id="ProtNLM"/>
    </source>
</evidence>
<evidence type="ECO:0000256" key="2">
    <source>
        <dbReference type="SAM" id="SignalP"/>
    </source>
</evidence>
<dbReference type="Pfam" id="PF13424">
    <property type="entry name" value="TPR_12"/>
    <property type="match status" value="1"/>
</dbReference>
<dbReference type="Proteomes" id="UP000789595">
    <property type="component" value="Unassembled WGS sequence"/>
</dbReference>
<dbReference type="Gene3D" id="1.25.40.10">
    <property type="entry name" value="Tetratricopeptide repeat domain"/>
    <property type="match status" value="1"/>
</dbReference>
<dbReference type="InterPro" id="IPR053137">
    <property type="entry name" value="NLR-like"/>
</dbReference>
<sequence>MTRATRAAVLALIATTVGAWPALDEKLQSYPSIHARETAKIKAGDAKGARYILVNAFQAELSMLQRLGAPAKDFLTAQTNLAISYGDLGNLEKARSMEQGVYSGRLKLHGEEHPETIKAANNYASSLVQLDRFEEAKSLLCKVMPVARRVLGENDDLTLRMKKIYAMALYADDGATLDDLREAVTTLEEIGRTARHVLGGAHPITEDIEDNLQNMRAALRARHNAELRAAYKEDPSSLSADDRARAEQLLARDARKAAKKAARGVSSETPSPGTA</sequence>
<dbReference type="PANTHER" id="PTHR46082:SF6">
    <property type="entry name" value="AAA+ ATPASE DOMAIN-CONTAINING PROTEIN-RELATED"/>
    <property type="match status" value="1"/>
</dbReference>
<gene>
    <name evidence="3" type="ORF">PECAL_1P29990</name>
</gene>
<feature type="region of interest" description="Disordered" evidence="1">
    <location>
        <begin position="253"/>
        <end position="275"/>
    </location>
</feature>
<dbReference type="InterPro" id="IPR011990">
    <property type="entry name" value="TPR-like_helical_dom_sf"/>
</dbReference>
<feature type="signal peptide" evidence="2">
    <location>
        <begin position="1"/>
        <end position="19"/>
    </location>
</feature>
<keyword evidence="4" id="KW-1185">Reference proteome</keyword>
<feature type="chain" id="PRO_5035292606" description="MalT-like TPR region domain-containing protein" evidence="2">
    <location>
        <begin position="20"/>
        <end position="275"/>
    </location>
</feature>
<comment type="caution">
    <text evidence="3">The sequence shown here is derived from an EMBL/GenBank/DDBJ whole genome shotgun (WGS) entry which is preliminary data.</text>
</comment>
<proteinExistence type="predicted"/>
<keyword evidence="2" id="KW-0732">Signal</keyword>
<protein>
    <recommendedName>
        <fullName evidence="5">MalT-like TPR region domain-containing protein</fullName>
    </recommendedName>
</protein>
<dbReference type="EMBL" id="CAKKNE010000001">
    <property type="protein sequence ID" value="CAH0366503.1"/>
    <property type="molecule type" value="Genomic_DNA"/>
</dbReference>
<evidence type="ECO:0000313" key="3">
    <source>
        <dbReference type="EMBL" id="CAH0366503.1"/>
    </source>
</evidence>
<evidence type="ECO:0000313" key="4">
    <source>
        <dbReference type="Proteomes" id="UP000789595"/>
    </source>
</evidence>
<dbReference type="PANTHER" id="PTHR46082">
    <property type="entry name" value="ATP/GTP-BINDING PROTEIN-RELATED"/>
    <property type="match status" value="1"/>
</dbReference>
<evidence type="ECO:0000256" key="1">
    <source>
        <dbReference type="SAM" id="MobiDB-lite"/>
    </source>
</evidence>